<dbReference type="Proteomes" id="UP000501568">
    <property type="component" value="Chromosome"/>
</dbReference>
<name>A0A6G6Y165_9SPHN</name>
<proteinExistence type="predicted"/>
<organism evidence="2 3">
    <name type="scientific">Stakelama tenebrarum</name>
    <dbReference type="NCBI Taxonomy" id="2711215"/>
    <lineage>
        <taxon>Bacteria</taxon>
        <taxon>Pseudomonadati</taxon>
        <taxon>Pseudomonadota</taxon>
        <taxon>Alphaproteobacteria</taxon>
        <taxon>Sphingomonadales</taxon>
        <taxon>Sphingomonadaceae</taxon>
        <taxon>Stakelama</taxon>
    </lineage>
</organism>
<sequence length="121" mass="12700">MVRFAARSVAAALALSLAAPVCAAPVQDMATTSAENESDARCVVALMSVVDQVPEEQQGNFKATAMYFTGKLIGRNGQDGTITILKSAFETVPQSEYMDIVGGCARELMALGQVLVQAGQE</sequence>
<protein>
    <recommendedName>
        <fullName evidence="4">Rap1a immunity protein domain-containing protein</fullName>
    </recommendedName>
</protein>
<feature type="signal peptide" evidence="1">
    <location>
        <begin position="1"/>
        <end position="23"/>
    </location>
</feature>
<accession>A0A6G6Y165</accession>
<dbReference type="RefSeq" id="WP_165325648.1">
    <property type="nucleotide sequence ID" value="NZ_CP049109.1"/>
</dbReference>
<keyword evidence="3" id="KW-1185">Reference proteome</keyword>
<dbReference type="AlphaFoldDB" id="A0A6G6Y165"/>
<dbReference type="KEGG" id="spzr:G5C33_01845"/>
<feature type="chain" id="PRO_5026144662" description="Rap1a immunity protein domain-containing protein" evidence="1">
    <location>
        <begin position="24"/>
        <end position="121"/>
    </location>
</feature>
<evidence type="ECO:0000313" key="2">
    <source>
        <dbReference type="EMBL" id="QIG78650.1"/>
    </source>
</evidence>
<evidence type="ECO:0000313" key="3">
    <source>
        <dbReference type="Proteomes" id="UP000501568"/>
    </source>
</evidence>
<dbReference type="EMBL" id="CP049109">
    <property type="protein sequence ID" value="QIG78650.1"/>
    <property type="molecule type" value="Genomic_DNA"/>
</dbReference>
<gene>
    <name evidence="2" type="ORF">G5C33_01845</name>
</gene>
<reference evidence="2 3" key="1">
    <citation type="submission" date="2020-02" db="EMBL/GenBank/DDBJ databases">
        <authorList>
            <person name="Zheng R.K."/>
            <person name="Sun C.M."/>
        </authorList>
    </citation>
    <scope>NUCLEOTIDE SEQUENCE [LARGE SCALE GENOMIC DNA]</scope>
    <source>
        <strain evidence="3">zrk23</strain>
    </source>
</reference>
<keyword evidence="1" id="KW-0732">Signal</keyword>
<evidence type="ECO:0000256" key="1">
    <source>
        <dbReference type="SAM" id="SignalP"/>
    </source>
</evidence>
<evidence type="ECO:0008006" key="4">
    <source>
        <dbReference type="Google" id="ProtNLM"/>
    </source>
</evidence>